<proteinExistence type="predicted"/>
<keyword evidence="1" id="KW-0732">Signal</keyword>
<dbReference type="OrthoDB" id="5292899at2"/>
<dbReference type="AlphaFoldDB" id="A0A3D8J245"/>
<evidence type="ECO:0000259" key="2">
    <source>
        <dbReference type="Pfam" id="PF04264"/>
    </source>
</evidence>
<feature type="signal peptide" evidence="1">
    <location>
        <begin position="1"/>
        <end position="20"/>
    </location>
</feature>
<dbReference type="SUPFAM" id="SSF101874">
    <property type="entry name" value="YceI-like"/>
    <property type="match status" value="1"/>
</dbReference>
<keyword evidence="4" id="KW-1185">Reference proteome</keyword>
<dbReference type="Proteomes" id="UP000256695">
    <property type="component" value="Unassembled WGS sequence"/>
</dbReference>
<feature type="domain" description="Lipid/polyisoprenoid-binding YceI-like" evidence="2">
    <location>
        <begin position="23"/>
        <end position="182"/>
    </location>
</feature>
<organism evidence="3 4">
    <name type="scientific">Helicobacter anseris</name>
    <dbReference type="NCBI Taxonomy" id="375926"/>
    <lineage>
        <taxon>Bacteria</taxon>
        <taxon>Pseudomonadati</taxon>
        <taxon>Campylobacterota</taxon>
        <taxon>Epsilonproteobacteria</taxon>
        <taxon>Campylobacterales</taxon>
        <taxon>Helicobacteraceae</taxon>
        <taxon>Helicobacter</taxon>
    </lineage>
</organism>
<protein>
    <submittedName>
        <fullName evidence="3">Polyisoprenoid-binding protein</fullName>
    </submittedName>
</protein>
<dbReference type="EMBL" id="NXLX01000026">
    <property type="protein sequence ID" value="RDU71619.1"/>
    <property type="molecule type" value="Genomic_DNA"/>
</dbReference>
<accession>A0A3D8J245</accession>
<evidence type="ECO:0000313" key="4">
    <source>
        <dbReference type="Proteomes" id="UP000256695"/>
    </source>
</evidence>
<comment type="caution">
    <text evidence="3">The sequence shown here is derived from an EMBL/GenBank/DDBJ whole genome shotgun (WGS) entry which is preliminary data.</text>
</comment>
<dbReference type="Pfam" id="PF04264">
    <property type="entry name" value="YceI"/>
    <property type="match status" value="1"/>
</dbReference>
<evidence type="ECO:0000256" key="1">
    <source>
        <dbReference type="SAM" id="SignalP"/>
    </source>
</evidence>
<reference evidence="3 4" key="1">
    <citation type="submission" date="2018-04" db="EMBL/GenBank/DDBJ databases">
        <title>Novel Campyloabacter and Helicobacter Species and Strains.</title>
        <authorList>
            <person name="Mannion A.J."/>
            <person name="Shen Z."/>
            <person name="Fox J.G."/>
        </authorList>
    </citation>
    <scope>NUCLEOTIDE SEQUENCE [LARGE SCALE GENOMIC DNA]</scope>
    <source>
        <strain evidence="3 4">MIT 04-9362</strain>
    </source>
</reference>
<feature type="chain" id="PRO_5017657016" evidence="1">
    <location>
        <begin position="21"/>
        <end position="186"/>
    </location>
</feature>
<sequence length="186" mass="20624">MKKFLLSIMALGFFCGFLYATSLDTTQAKVKWTAYKTTQKVPVSGSFTDIQYKFKKGENLSMILEGASASINPLSVDLGDSVKNDNVKNYFFAKFNKQEAIKVTFKNVIEGENQGSILANIKMNGKNVKVPMQYTIKDGVLEAKGIIDIMEFGALEAFKSLATLCYDLHDGLTWTQVEISFSAPVQ</sequence>
<dbReference type="InterPro" id="IPR036761">
    <property type="entry name" value="TTHA0802/YceI-like_sf"/>
</dbReference>
<evidence type="ECO:0000313" key="3">
    <source>
        <dbReference type="EMBL" id="RDU71619.1"/>
    </source>
</evidence>
<name>A0A3D8J245_9HELI</name>
<dbReference type="RefSeq" id="WP_115579639.1">
    <property type="nucleotide sequence ID" value="NZ_NXLX01000026.1"/>
</dbReference>
<dbReference type="Gene3D" id="2.40.128.110">
    <property type="entry name" value="Lipid/polyisoprenoid-binding, YceI-like"/>
    <property type="match status" value="1"/>
</dbReference>
<dbReference type="InterPro" id="IPR007372">
    <property type="entry name" value="Lipid/polyisoprenoid-bd_YceI"/>
</dbReference>
<gene>
    <name evidence="3" type="ORF">CQA57_07600</name>
</gene>